<accession>C4GL60</accession>
<keyword evidence="2" id="KW-1133">Transmembrane helix</keyword>
<dbReference type="HOGENOM" id="CLU_1123373_0_0_4"/>
<evidence type="ECO:0000313" key="3">
    <source>
        <dbReference type="EMBL" id="EEP67469.1"/>
    </source>
</evidence>
<feature type="region of interest" description="Disordered" evidence="1">
    <location>
        <begin position="185"/>
        <end position="247"/>
    </location>
</feature>
<dbReference type="GO" id="GO:0016020">
    <property type="term" value="C:membrane"/>
    <property type="evidence" value="ECO:0007669"/>
    <property type="project" value="InterPro"/>
</dbReference>
<evidence type="ECO:0000256" key="2">
    <source>
        <dbReference type="SAM" id="Phobius"/>
    </source>
</evidence>
<keyword evidence="2" id="KW-0472">Membrane</keyword>
<evidence type="ECO:0000313" key="4">
    <source>
        <dbReference type="Proteomes" id="UP000003009"/>
    </source>
</evidence>
<feature type="compositionally biased region" description="Basic and acidic residues" evidence="1">
    <location>
        <begin position="218"/>
        <end position="236"/>
    </location>
</feature>
<reference evidence="3" key="1">
    <citation type="submission" date="2009-04" db="EMBL/GenBank/DDBJ databases">
        <authorList>
            <person name="Weinstock G."/>
            <person name="Sodergren E."/>
            <person name="Clifton S."/>
            <person name="Fulton L."/>
            <person name="Fulton B."/>
            <person name="Courtney L."/>
            <person name="Fronick C."/>
            <person name="Harrison M."/>
            <person name="Strong C."/>
            <person name="Farmer C."/>
            <person name="Delahaunty K."/>
            <person name="Markovic C."/>
            <person name="Hall O."/>
            <person name="Minx P."/>
            <person name="Tomlinson C."/>
            <person name="Mitreva M."/>
            <person name="Nelson J."/>
            <person name="Hou S."/>
            <person name="Wollam A."/>
            <person name="Pepin K.H."/>
            <person name="Johnson M."/>
            <person name="Bhonagiri V."/>
            <person name="Nash W.E."/>
            <person name="Warren W."/>
            <person name="Chinwalla A."/>
            <person name="Mardis E.R."/>
            <person name="Wilson R.K."/>
        </authorList>
    </citation>
    <scope>NUCLEOTIDE SEQUENCE [LARGE SCALE GENOMIC DNA]</scope>
    <source>
        <strain evidence="3">ATCC 51147</strain>
    </source>
</reference>
<sequence length="247" mass="27306">MPLPEHAAKHNAAPQQIHKRIAIFIKQPTRQPETADYNSIAPSPALNRILQAQNLYNRAQPLFSAHRNPSRKTAMQYLGIALLILIFAEILSIVFIAKLIGTLAALCLMILAFMFGSFLMKRSAGLSQLMLAGGILRTGGQISLYQMLYPIRIPIAAFLLMLPGFFSDLIALLLLLPFGSAPSPNSQQQSPFSNYDPFTQSPFTRGSGDDGDIIEGDFVVRDGKGQRQPENKHQPDLIEYQNNATEK</sequence>
<dbReference type="InterPro" id="IPR007313">
    <property type="entry name" value="FxsA"/>
</dbReference>
<keyword evidence="4" id="KW-1185">Reference proteome</keyword>
<feature type="transmembrane region" description="Helical" evidence="2">
    <location>
        <begin position="77"/>
        <end position="97"/>
    </location>
</feature>
<dbReference type="PANTHER" id="PTHR35335">
    <property type="entry name" value="UPF0716 PROTEIN FXSA"/>
    <property type="match status" value="1"/>
</dbReference>
<feature type="transmembrane region" description="Helical" evidence="2">
    <location>
        <begin position="155"/>
        <end position="178"/>
    </location>
</feature>
<dbReference type="NCBIfam" id="NF008528">
    <property type="entry name" value="PRK11463.1-2"/>
    <property type="match status" value="1"/>
</dbReference>
<dbReference type="Pfam" id="PF04186">
    <property type="entry name" value="FxsA"/>
    <property type="match status" value="1"/>
</dbReference>
<comment type="caution">
    <text evidence="3">The sequence shown here is derived from an EMBL/GenBank/DDBJ whole genome shotgun (WGS) entry which is preliminary data.</text>
</comment>
<gene>
    <name evidence="3" type="ORF">GCWU000324_01716</name>
</gene>
<dbReference type="Proteomes" id="UP000003009">
    <property type="component" value="Unassembled WGS sequence"/>
</dbReference>
<name>C4GL60_9NEIS</name>
<proteinExistence type="predicted"/>
<protein>
    <submittedName>
        <fullName evidence="3">FxsA cytoplasmic membrane protein</fullName>
    </submittedName>
</protein>
<keyword evidence="2" id="KW-0812">Transmembrane</keyword>
<dbReference type="AlphaFoldDB" id="C4GL60"/>
<dbReference type="PANTHER" id="PTHR35335:SF1">
    <property type="entry name" value="UPF0716 PROTEIN FXSA"/>
    <property type="match status" value="1"/>
</dbReference>
<evidence type="ECO:0000256" key="1">
    <source>
        <dbReference type="SAM" id="MobiDB-lite"/>
    </source>
</evidence>
<organism evidence="3 4">
    <name type="scientific">Kingella oralis ATCC 51147</name>
    <dbReference type="NCBI Taxonomy" id="629741"/>
    <lineage>
        <taxon>Bacteria</taxon>
        <taxon>Pseudomonadati</taxon>
        <taxon>Pseudomonadota</taxon>
        <taxon>Betaproteobacteria</taxon>
        <taxon>Neisseriales</taxon>
        <taxon>Neisseriaceae</taxon>
        <taxon>Kingella</taxon>
    </lineage>
</organism>
<feature type="transmembrane region" description="Helical" evidence="2">
    <location>
        <begin position="103"/>
        <end position="120"/>
    </location>
</feature>
<dbReference type="STRING" id="629741.GCWU000324_01716"/>
<dbReference type="EMBL" id="ACJW02000003">
    <property type="protein sequence ID" value="EEP67469.1"/>
    <property type="molecule type" value="Genomic_DNA"/>
</dbReference>